<dbReference type="InterPro" id="IPR015421">
    <property type="entry name" value="PyrdxlP-dep_Trfase_major"/>
</dbReference>
<gene>
    <name evidence="2" type="ORF">HA333_10305</name>
</gene>
<dbReference type="PANTHER" id="PTHR43510:SF1">
    <property type="entry name" value="AMINOTRANSFERASE FUNCTION, HYPOTHETICAL (EUROFUNG)"/>
    <property type="match status" value="1"/>
</dbReference>
<sequence length="310" mass="34768">MFKWIREKNGVYDLASSGVLKLEAPQAEAPPLEEVLIELYDIPRQNLAIVSGAQEGNFLAFLAVKPEYAVITVPEYEPIIKLPSSLGVRHVKVWDVWEAPIKPGGVLIFSNPNNPTGRYLEKRELAELADEARRKGAYLIIDIIFSDFVTDDLRGFPLENVAYSHSTDKFYTHDLRAGWVFGDEEIVRRVKYLKDLANPGPREAERKAAAALLSRRAEVKRRNLSIIKPNATALLTRFPNALYKPHMPIALIPTGCNDAKLAERLLAMGVKTVPGRLFQAPYSIRVGLGVEEPPRFREALEILAQGWCRA</sequence>
<dbReference type="EMBL" id="DUJP01000033">
    <property type="protein sequence ID" value="HII47802.1"/>
    <property type="molecule type" value="Genomic_DNA"/>
</dbReference>
<dbReference type="InterPro" id="IPR015424">
    <property type="entry name" value="PyrdxlP-dep_Trfase"/>
</dbReference>
<dbReference type="AlphaFoldDB" id="A0A832WJX6"/>
<feature type="domain" description="Aminotransferase class I/classII large" evidence="1">
    <location>
        <begin position="27"/>
        <end position="290"/>
    </location>
</feature>
<dbReference type="Proteomes" id="UP000651120">
    <property type="component" value="Unassembled WGS sequence"/>
</dbReference>
<protein>
    <submittedName>
        <fullName evidence="2">Pyridoxal phosphate-dependent aminotransferase</fullName>
    </submittedName>
</protein>
<dbReference type="InterPro" id="IPR004839">
    <property type="entry name" value="Aminotransferase_I/II_large"/>
</dbReference>
<keyword evidence="2" id="KW-0808">Transferase</keyword>
<dbReference type="Pfam" id="PF00155">
    <property type="entry name" value="Aminotran_1_2"/>
    <property type="match status" value="1"/>
</dbReference>
<accession>A0A832WJX6</accession>
<evidence type="ECO:0000259" key="1">
    <source>
        <dbReference type="Pfam" id="PF00155"/>
    </source>
</evidence>
<dbReference type="Gene3D" id="3.90.1150.10">
    <property type="entry name" value="Aspartate Aminotransferase, domain 1"/>
    <property type="match status" value="1"/>
</dbReference>
<dbReference type="GO" id="GO:0030170">
    <property type="term" value="F:pyridoxal phosphate binding"/>
    <property type="evidence" value="ECO:0007669"/>
    <property type="project" value="InterPro"/>
</dbReference>
<proteinExistence type="predicted"/>
<dbReference type="InterPro" id="IPR015422">
    <property type="entry name" value="PyrdxlP-dep_Trfase_small"/>
</dbReference>
<keyword evidence="2" id="KW-0032">Aminotransferase</keyword>
<comment type="caution">
    <text evidence="2">The sequence shown here is derived from an EMBL/GenBank/DDBJ whole genome shotgun (WGS) entry which is preliminary data.</text>
</comment>
<dbReference type="SUPFAM" id="SSF53383">
    <property type="entry name" value="PLP-dependent transferases"/>
    <property type="match status" value="1"/>
</dbReference>
<dbReference type="PANTHER" id="PTHR43510">
    <property type="entry name" value="AMINOTRANSFERASE FUNCTION, HYPOTHETICAL (EUROFUNG)"/>
    <property type="match status" value="1"/>
</dbReference>
<dbReference type="CDD" id="cd00609">
    <property type="entry name" value="AAT_like"/>
    <property type="match status" value="1"/>
</dbReference>
<reference evidence="2" key="1">
    <citation type="journal article" date="2020" name="bioRxiv">
        <title>A rank-normalized archaeal taxonomy based on genome phylogeny resolves widespread incomplete and uneven classifications.</title>
        <authorList>
            <person name="Rinke C."/>
            <person name="Chuvochina M."/>
            <person name="Mussig A.J."/>
            <person name="Chaumeil P.-A."/>
            <person name="Waite D.W."/>
            <person name="Whitman W.B."/>
            <person name="Parks D.H."/>
            <person name="Hugenholtz P."/>
        </authorList>
    </citation>
    <scope>NUCLEOTIDE SEQUENCE</scope>
    <source>
        <strain evidence="2">UBA8839</strain>
    </source>
</reference>
<dbReference type="Gene3D" id="3.40.640.10">
    <property type="entry name" value="Type I PLP-dependent aspartate aminotransferase-like (Major domain)"/>
    <property type="match status" value="1"/>
</dbReference>
<organism evidence="2 3">
    <name type="scientific">Pyrobaculum aerophilum</name>
    <dbReference type="NCBI Taxonomy" id="13773"/>
    <lineage>
        <taxon>Archaea</taxon>
        <taxon>Thermoproteota</taxon>
        <taxon>Thermoprotei</taxon>
        <taxon>Thermoproteales</taxon>
        <taxon>Thermoproteaceae</taxon>
        <taxon>Pyrobaculum</taxon>
    </lineage>
</organism>
<evidence type="ECO:0000313" key="2">
    <source>
        <dbReference type="EMBL" id="HII47802.1"/>
    </source>
</evidence>
<name>A0A832WJX6_9CREN</name>
<evidence type="ECO:0000313" key="3">
    <source>
        <dbReference type="Proteomes" id="UP000651120"/>
    </source>
</evidence>
<dbReference type="GO" id="GO:0008483">
    <property type="term" value="F:transaminase activity"/>
    <property type="evidence" value="ECO:0007669"/>
    <property type="project" value="UniProtKB-KW"/>
</dbReference>